<name>A0A0R1E1R1_DROYA</name>
<organism evidence="3 4">
    <name type="scientific">Drosophila yakuba</name>
    <name type="common">Fruit fly</name>
    <dbReference type="NCBI Taxonomy" id="7245"/>
    <lineage>
        <taxon>Eukaryota</taxon>
        <taxon>Metazoa</taxon>
        <taxon>Ecdysozoa</taxon>
        <taxon>Arthropoda</taxon>
        <taxon>Hexapoda</taxon>
        <taxon>Insecta</taxon>
        <taxon>Pterygota</taxon>
        <taxon>Neoptera</taxon>
        <taxon>Endopterygota</taxon>
        <taxon>Diptera</taxon>
        <taxon>Brachycera</taxon>
        <taxon>Muscomorpha</taxon>
        <taxon>Ephydroidea</taxon>
        <taxon>Drosophilidae</taxon>
        <taxon>Drosophila</taxon>
        <taxon>Sophophora</taxon>
    </lineage>
</organism>
<evidence type="ECO:0000256" key="1">
    <source>
        <dbReference type="SAM" id="MobiDB-lite"/>
    </source>
</evidence>
<reference evidence="3 4" key="2">
    <citation type="journal article" date="2007" name="PLoS Biol.">
        <title>Principles of genome evolution in the Drosophila melanogaster species group.</title>
        <authorList>
            <person name="Ranz J.M."/>
            <person name="Maurin D."/>
            <person name="Chan Y.S."/>
            <person name="von Grotthuss M."/>
            <person name="Hillier L.W."/>
            <person name="Roote J."/>
            <person name="Ashburner M."/>
            <person name="Bergman C.M."/>
        </authorList>
    </citation>
    <scope>NUCLEOTIDE SEQUENCE [LARGE SCALE GENOMIC DNA]</scope>
    <source>
        <strain evidence="4">Tai18E2 / Tucson 14021-0261.01</strain>
    </source>
</reference>
<evidence type="ECO:0000313" key="3">
    <source>
        <dbReference type="EMBL" id="KRK01617.1"/>
    </source>
</evidence>
<gene>
    <name evidence="3" type="primary">Dyak\GE27664</name>
    <name evidence="3" type="synonym">GE27664</name>
    <name evidence="3" type="ORF">Dyak_GE27664</name>
</gene>
<evidence type="ECO:0000256" key="2">
    <source>
        <dbReference type="SAM" id="SignalP"/>
    </source>
</evidence>
<dbReference type="AlphaFoldDB" id="A0A0R1E1R1"/>
<feature type="compositionally biased region" description="Gly residues" evidence="1">
    <location>
        <begin position="51"/>
        <end position="99"/>
    </location>
</feature>
<feature type="chain" id="PRO_5006403110" evidence="2">
    <location>
        <begin position="22"/>
        <end position="126"/>
    </location>
</feature>
<feature type="signal peptide" evidence="2">
    <location>
        <begin position="1"/>
        <end position="21"/>
    </location>
</feature>
<protein>
    <submittedName>
        <fullName evidence="3">Uncharacterized protein</fullName>
    </submittedName>
</protein>
<reference evidence="3 4" key="1">
    <citation type="journal article" date="2007" name="Nature">
        <title>Evolution of genes and genomes on the Drosophila phylogeny.</title>
        <authorList>
            <consortium name="Drosophila 12 Genomes Consortium"/>
            <person name="Clark A.G."/>
            <person name="Eisen M.B."/>
            <person name="Smith D.R."/>
            <person name="Bergman C.M."/>
            <person name="Oliver B."/>
            <person name="Markow T.A."/>
            <person name="Kaufman T.C."/>
            <person name="Kellis M."/>
            <person name="Gelbart W."/>
            <person name="Iyer V.N."/>
            <person name="Pollard D.A."/>
            <person name="Sackton T.B."/>
            <person name="Larracuente A.M."/>
            <person name="Singh N.D."/>
            <person name="Abad J.P."/>
            <person name="Abt D.N."/>
            <person name="Adryan B."/>
            <person name="Aguade M."/>
            <person name="Akashi H."/>
            <person name="Anderson W.W."/>
            <person name="Aquadro C.F."/>
            <person name="Ardell D.H."/>
            <person name="Arguello R."/>
            <person name="Artieri C.G."/>
            <person name="Barbash D.A."/>
            <person name="Barker D."/>
            <person name="Barsanti P."/>
            <person name="Batterham P."/>
            <person name="Batzoglou S."/>
            <person name="Begun D."/>
            <person name="Bhutkar A."/>
            <person name="Blanco E."/>
            <person name="Bosak S.A."/>
            <person name="Bradley R.K."/>
            <person name="Brand A.D."/>
            <person name="Brent M.R."/>
            <person name="Brooks A.N."/>
            <person name="Brown R.H."/>
            <person name="Butlin R.K."/>
            <person name="Caggese C."/>
            <person name="Calvi B.R."/>
            <person name="Bernardo de Carvalho A."/>
            <person name="Caspi A."/>
            <person name="Castrezana S."/>
            <person name="Celniker S.E."/>
            <person name="Chang J.L."/>
            <person name="Chapple C."/>
            <person name="Chatterji S."/>
            <person name="Chinwalla A."/>
            <person name="Civetta A."/>
            <person name="Clifton S.W."/>
            <person name="Comeron J.M."/>
            <person name="Costello J.C."/>
            <person name="Coyne J.A."/>
            <person name="Daub J."/>
            <person name="David R.G."/>
            <person name="Delcher A.L."/>
            <person name="Delehaunty K."/>
            <person name="Do C.B."/>
            <person name="Ebling H."/>
            <person name="Edwards K."/>
            <person name="Eickbush T."/>
            <person name="Evans J.D."/>
            <person name="Filipski A."/>
            <person name="Findeiss S."/>
            <person name="Freyhult E."/>
            <person name="Fulton L."/>
            <person name="Fulton R."/>
            <person name="Garcia A.C."/>
            <person name="Gardiner A."/>
            <person name="Garfield D.A."/>
            <person name="Garvin B.E."/>
            <person name="Gibson G."/>
            <person name="Gilbert D."/>
            <person name="Gnerre S."/>
            <person name="Godfrey J."/>
            <person name="Good R."/>
            <person name="Gotea V."/>
            <person name="Gravely B."/>
            <person name="Greenberg A.J."/>
            <person name="Griffiths-Jones S."/>
            <person name="Gross S."/>
            <person name="Guigo R."/>
            <person name="Gustafson E.A."/>
            <person name="Haerty W."/>
            <person name="Hahn M.W."/>
            <person name="Halligan D.L."/>
            <person name="Halpern A.L."/>
            <person name="Halter G.M."/>
            <person name="Han M.V."/>
            <person name="Heger A."/>
            <person name="Hillier L."/>
            <person name="Hinrichs A.S."/>
            <person name="Holmes I."/>
            <person name="Hoskins R.A."/>
            <person name="Hubisz M.J."/>
            <person name="Hultmark D."/>
            <person name="Huntley M.A."/>
            <person name="Jaffe D.B."/>
            <person name="Jagadeeshan S."/>
            <person name="Jeck W.R."/>
            <person name="Johnson J."/>
            <person name="Jones C.D."/>
            <person name="Jordan W.C."/>
            <person name="Karpen G.H."/>
            <person name="Kataoka E."/>
            <person name="Keightley P.D."/>
            <person name="Kheradpour P."/>
            <person name="Kirkness E.F."/>
            <person name="Koerich L.B."/>
            <person name="Kristiansen K."/>
            <person name="Kudrna D."/>
            <person name="Kulathinal R.J."/>
            <person name="Kumar S."/>
            <person name="Kwok R."/>
            <person name="Lander E."/>
            <person name="Langley C.H."/>
            <person name="Lapoint R."/>
            <person name="Lazzaro B.P."/>
            <person name="Lee S.J."/>
            <person name="Levesque L."/>
            <person name="Li R."/>
            <person name="Lin C.F."/>
            <person name="Lin M.F."/>
            <person name="Lindblad-Toh K."/>
            <person name="Llopart A."/>
            <person name="Long M."/>
            <person name="Low L."/>
            <person name="Lozovsky E."/>
            <person name="Lu J."/>
            <person name="Luo M."/>
            <person name="Machado C.A."/>
            <person name="Makalowski W."/>
            <person name="Marzo M."/>
            <person name="Matsuda M."/>
            <person name="Matzkin L."/>
            <person name="McAllister B."/>
            <person name="McBride C.S."/>
            <person name="McKernan B."/>
            <person name="McKernan K."/>
            <person name="Mendez-Lago M."/>
            <person name="Minx P."/>
            <person name="Mollenhauer M.U."/>
            <person name="Montooth K."/>
            <person name="Mount S.M."/>
            <person name="Mu X."/>
            <person name="Myers E."/>
            <person name="Negre B."/>
            <person name="Newfeld S."/>
            <person name="Nielsen R."/>
            <person name="Noor M.A."/>
            <person name="O'Grady P."/>
            <person name="Pachter L."/>
            <person name="Papaceit M."/>
            <person name="Parisi M.J."/>
            <person name="Parisi M."/>
            <person name="Parts L."/>
            <person name="Pedersen J.S."/>
            <person name="Pesole G."/>
            <person name="Phillippy A.M."/>
            <person name="Ponting C.P."/>
            <person name="Pop M."/>
            <person name="Porcelli D."/>
            <person name="Powell J.R."/>
            <person name="Prohaska S."/>
            <person name="Pruitt K."/>
            <person name="Puig M."/>
            <person name="Quesneville H."/>
            <person name="Ram K.R."/>
            <person name="Rand D."/>
            <person name="Rasmussen M.D."/>
            <person name="Reed L.K."/>
            <person name="Reenan R."/>
            <person name="Reily A."/>
            <person name="Remington K.A."/>
            <person name="Rieger T.T."/>
            <person name="Ritchie M.G."/>
            <person name="Robin C."/>
            <person name="Rogers Y.H."/>
            <person name="Rohde C."/>
            <person name="Rozas J."/>
            <person name="Rubenfield M.J."/>
            <person name="Ruiz A."/>
            <person name="Russo S."/>
            <person name="Salzberg S.L."/>
            <person name="Sanchez-Gracia A."/>
            <person name="Saranga D.J."/>
            <person name="Sato H."/>
            <person name="Schaeffer S.W."/>
            <person name="Schatz M.C."/>
            <person name="Schlenke T."/>
            <person name="Schwartz R."/>
            <person name="Segarra C."/>
            <person name="Singh R.S."/>
            <person name="Sirot L."/>
            <person name="Sirota M."/>
            <person name="Sisneros N.B."/>
            <person name="Smith C.D."/>
            <person name="Smith T.F."/>
            <person name="Spieth J."/>
            <person name="Stage D.E."/>
            <person name="Stark A."/>
            <person name="Stephan W."/>
            <person name="Strausberg R.L."/>
            <person name="Strempel S."/>
            <person name="Sturgill D."/>
            <person name="Sutton G."/>
            <person name="Sutton G.G."/>
            <person name="Tao W."/>
            <person name="Teichmann S."/>
            <person name="Tobari Y.N."/>
            <person name="Tomimura Y."/>
            <person name="Tsolas J.M."/>
            <person name="Valente V.L."/>
            <person name="Venter E."/>
            <person name="Venter J.C."/>
            <person name="Vicario S."/>
            <person name="Vieira F.G."/>
            <person name="Vilella A.J."/>
            <person name="Villasante A."/>
            <person name="Walenz B."/>
            <person name="Wang J."/>
            <person name="Wasserman M."/>
            <person name="Watts T."/>
            <person name="Wilson D."/>
            <person name="Wilson R.K."/>
            <person name="Wing R.A."/>
            <person name="Wolfner M.F."/>
            <person name="Wong A."/>
            <person name="Wong G.K."/>
            <person name="Wu C.I."/>
            <person name="Wu G."/>
            <person name="Yamamoto D."/>
            <person name="Yang H.P."/>
            <person name="Yang S.P."/>
            <person name="Yorke J.A."/>
            <person name="Yoshida K."/>
            <person name="Zdobnov E."/>
            <person name="Zhang P."/>
            <person name="Zhang Y."/>
            <person name="Zimin A.V."/>
            <person name="Baldwin J."/>
            <person name="Abdouelleil A."/>
            <person name="Abdulkadir J."/>
            <person name="Abebe A."/>
            <person name="Abera B."/>
            <person name="Abreu J."/>
            <person name="Acer S.C."/>
            <person name="Aftuck L."/>
            <person name="Alexander A."/>
            <person name="An P."/>
            <person name="Anderson E."/>
            <person name="Anderson S."/>
            <person name="Arachi H."/>
            <person name="Azer M."/>
            <person name="Bachantsang P."/>
            <person name="Barry A."/>
            <person name="Bayul T."/>
            <person name="Berlin A."/>
            <person name="Bessette D."/>
            <person name="Bloom T."/>
            <person name="Blye J."/>
            <person name="Boguslavskiy L."/>
            <person name="Bonnet C."/>
            <person name="Boukhgalter B."/>
            <person name="Bourzgui I."/>
            <person name="Brown A."/>
            <person name="Cahill P."/>
            <person name="Channer S."/>
            <person name="Cheshatsang Y."/>
            <person name="Chuda L."/>
            <person name="Citroen M."/>
            <person name="Collymore A."/>
            <person name="Cooke P."/>
            <person name="Costello M."/>
            <person name="D'Aco K."/>
            <person name="Daza R."/>
            <person name="De Haan G."/>
            <person name="DeGray S."/>
            <person name="DeMaso C."/>
            <person name="Dhargay N."/>
            <person name="Dooley K."/>
            <person name="Dooley E."/>
            <person name="Doricent M."/>
            <person name="Dorje P."/>
            <person name="Dorjee K."/>
            <person name="Dupes A."/>
            <person name="Elong R."/>
            <person name="Falk J."/>
            <person name="Farina A."/>
            <person name="Faro S."/>
            <person name="Ferguson D."/>
            <person name="Fisher S."/>
            <person name="Foley C.D."/>
            <person name="Franke A."/>
            <person name="Friedrich D."/>
            <person name="Gadbois L."/>
            <person name="Gearin G."/>
            <person name="Gearin C.R."/>
            <person name="Giannoukos G."/>
            <person name="Goode T."/>
            <person name="Graham J."/>
            <person name="Grandbois E."/>
            <person name="Grewal S."/>
            <person name="Gyaltsen K."/>
            <person name="Hafez N."/>
            <person name="Hagos B."/>
            <person name="Hall J."/>
            <person name="Henson C."/>
            <person name="Hollinger A."/>
            <person name="Honan T."/>
            <person name="Huard M.D."/>
            <person name="Hughes L."/>
            <person name="Hurhula B."/>
            <person name="Husby M.E."/>
            <person name="Kamat A."/>
            <person name="Kanga B."/>
            <person name="Kashin S."/>
            <person name="Khazanovich D."/>
            <person name="Kisner P."/>
            <person name="Lance K."/>
            <person name="Lara M."/>
            <person name="Lee W."/>
            <person name="Lennon N."/>
            <person name="Letendre F."/>
            <person name="LeVine R."/>
            <person name="Lipovsky A."/>
            <person name="Liu X."/>
            <person name="Liu J."/>
            <person name="Liu S."/>
            <person name="Lokyitsang T."/>
            <person name="Lokyitsang Y."/>
            <person name="Lubonja R."/>
            <person name="Lui A."/>
            <person name="MacDonald P."/>
            <person name="Magnisalis V."/>
            <person name="Maru K."/>
            <person name="Matthews C."/>
            <person name="McCusker W."/>
            <person name="McDonough S."/>
            <person name="Mehta T."/>
            <person name="Meldrim J."/>
            <person name="Meneus L."/>
            <person name="Mihai O."/>
            <person name="Mihalev A."/>
            <person name="Mihova T."/>
            <person name="Mittelman R."/>
            <person name="Mlenga V."/>
            <person name="Montmayeur A."/>
            <person name="Mulrain L."/>
            <person name="Navidi A."/>
            <person name="Naylor J."/>
            <person name="Negash T."/>
            <person name="Nguyen T."/>
            <person name="Nguyen N."/>
            <person name="Nicol R."/>
            <person name="Norbu C."/>
            <person name="Norbu N."/>
            <person name="Novod N."/>
            <person name="O'Neill B."/>
            <person name="Osman S."/>
            <person name="Markiewicz E."/>
            <person name="Oyono O.L."/>
            <person name="Patti C."/>
            <person name="Phunkhang P."/>
            <person name="Pierre F."/>
            <person name="Priest M."/>
            <person name="Raghuraman S."/>
            <person name="Rege F."/>
            <person name="Reyes R."/>
            <person name="Rise C."/>
            <person name="Rogov P."/>
            <person name="Ross K."/>
            <person name="Ryan E."/>
            <person name="Settipalli S."/>
            <person name="Shea T."/>
            <person name="Sherpa N."/>
            <person name="Shi L."/>
            <person name="Shih D."/>
            <person name="Sparrow T."/>
            <person name="Spaulding J."/>
            <person name="Stalker J."/>
            <person name="Stange-Thomann N."/>
            <person name="Stavropoulos S."/>
            <person name="Stone C."/>
            <person name="Strader C."/>
            <person name="Tesfaye S."/>
            <person name="Thomson T."/>
            <person name="Thoulutsang Y."/>
            <person name="Thoulutsang D."/>
            <person name="Topham K."/>
            <person name="Topping I."/>
            <person name="Tsamla T."/>
            <person name="Vassiliev H."/>
            <person name="Vo A."/>
            <person name="Wangchuk T."/>
            <person name="Wangdi T."/>
            <person name="Weiand M."/>
            <person name="Wilkinson J."/>
            <person name="Wilson A."/>
            <person name="Yadav S."/>
            <person name="Young G."/>
            <person name="Yu Q."/>
            <person name="Zembek L."/>
            <person name="Zhong D."/>
            <person name="Zimmer A."/>
            <person name="Zwirko Z."/>
            <person name="Jaffe D.B."/>
            <person name="Alvarez P."/>
            <person name="Brockman W."/>
            <person name="Butler J."/>
            <person name="Chin C."/>
            <person name="Gnerre S."/>
            <person name="Grabherr M."/>
            <person name="Kleber M."/>
            <person name="Mauceli E."/>
            <person name="MacCallum I."/>
        </authorList>
    </citation>
    <scope>NUCLEOTIDE SEQUENCE [LARGE SCALE GENOMIC DNA]</scope>
    <source>
        <strain evidence="4">Tai18E2 / Tucson 14021-0261.01</strain>
    </source>
</reference>
<keyword evidence="4" id="KW-1185">Reference proteome</keyword>
<dbReference type="EMBL" id="CM000159">
    <property type="protein sequence ID" value="KRK01617.1"/>
    <property type="molecule type" value="Genomic_DNA"/>
</dbReference>
<dbReference type="OrthoDB" id="7868450at2759"/>
<dbReference type="Proteomes" id="UP000002282">
    <property type="component" value="Chromosome 3L"/>
</dbReference>
<dbReference type="KEGG" id="dya:Dyak_GE27664"/>
<proteinExistence type="predicted"/>
<keyword evidence="2" id="KW-0732">Signal</keyword>
<accession>A0A0R1E1R1</accession>
<feature type="compositionally biased region" description="Basic and acidic residues" evidence="1">
    <location>
        <begin position="115"/>
        <end position="126"/>
    </location>
</feature>
<feature type="region of interest" description="Disordered" evidence="1">
    <location>
        <begin position="44"/>
        <end position="126"/>
    </location>
</feature>
<sequence length="126" mass="12906">MRTVCVLFLICCLCWLPKGQADEEKIGAVGPPVKQRSLRHVSYFANPGQPGRPGTGIPGRPGQGIPGRPGRHGGSGGAGGGGGAGGRGGDGGAGGAGGRAGRRGYWRNGISLGQRRPEPRSKYLWY</sequence>
<evidence type="ECO:0000313" key="4">
    <source>
        <dbReference type="Proteomes" id="UP000002282"/>
    </source>
</evidence>